<feature type="transmembrane region" description="Helical" evidence="1">
    <location>
        <begin position="177"/>
        <end position="197"/>
    </location>
</feature>
<feature type="domain" description="GGDEF" evidence="3">
    <location>
        <begin position="282"/>
        <end position="414"/>
    </location>
</feature>
<dbReference type="AlphaFoldDB" id="A0AA42CQ70"/>
<dbReference type="Proteomes" id="UP001165565">
    <property type="component" value="Unassembled WGS sequence"/>
</dbReference>
<keyword evidence="1" id="KW-0472">Membrane</keyword>
<dbReference type="PROSITE" id="PS50924">
    <property type="entry name" value="MHYT"/>
    <property type="match status" value="1"/>
</dbReference>
<gene>
    <name evidence="5" type="ORF">NEE01_07285</name>
</gene>
<accession>A0AA42CQ70</accession>
<feature type="domain" description="MHYT" evidence="4">
    <location>
        <begin position="12"/>
        <end position="198"/>
    </location>
</feature>
<feature type="transmembrane region" description="Helical" evidence="1">
    <location>
        <begin position="109"/>
        <end position="133"/>
    </location>
</feature>
<keyword evidence="6" id="KW-1185">Reference proteome</keyword>
<dbReference type="InterPro" id="IPR052155">
    <property type="entry name" value="Biofilm_reg_signaling"/>
</dbReference>
<feature type="domain" description="EAL" evidence="2">
    <location>
        <begin position="423"/>
        <end position="673"/>
    </location>
</feature>
<dbReference type="InterPro" id="IPR000160">
    <property type="entry name" value="GGDEF_dom"/>
</dbReference>
<dbReference type="CDD" id="cd01948">
    <property type="entry name" value="EAL"/>
    <property type="match status" value="1"/>
</dbReference>
<organism evidence="5 6">
    <name type="scientific">Sphingomonas lycopersici</name>
    <dbReference type="NCBI Taxonomy" id="2951807"/>
    <lineage>
        <taxon>Bacteria</taxon>
        <taxon>Pseudomonadati</taxon>
        <taxon>Pseudomonadota</taxon>
        <taxon>Alphaproteobacteria</taxon>
        <taxon>Sphingomonadales</taxon>
        <taxon>Sphingomonadaceae</taxon>
        <taxon>Sphingomonas</taxon>
    </lineage>
</organism>
<keyword evidence="1" id="KW-1133">Transmembrane helix</keyword>
<dbReference type="PANTHER" id="PTHR44757">
    <property type="entry name" value="DIGUANYLATE CYCLASE DGCP"/>
    <property type="match status" value="1"/>
</dbReference>
<dbReference type="Pfam" id="PF00563">
    <property type="entry name" value="EAL"/>
    <property type="match status" value="1"/>
</dbReference>
<dbReference type="Pfam" id="PF00990">
    <property type="entry name" value="GGDEF"/>
    <property type="match status" value="1"/>
</dbReference>
<dbReference type="InterPro" id="IPR043128">
    <property type="entry name" value="Rev_trsase/Diguanyl_cyclase"/>
</dbReference>
<dbReference type="RefSeq" id="WP_265268453.1">
    <property type="nucleotide sequence ID" value="NZ_JANFAV010000003.1"/>
</dbReference>
<evidence type="ECO:0000313" key="6">
    <source>
        <dbReference type="Proteomes" id="UP001165565"/>
    </source>
</evidence>
<proteinExistence type="predicted"/>
<evidence type="ECO:0000259" key="3">
    <source>
        <dbReference type="PROSITE" id="PS50887"/>
    </source>
</evidence>
<evidence type="ECO:0000256" key="1">
    <source>
        <dbReference type="PROSITE-ProRule" id="PRU00244"/>
    </source>
</evidence>
<dbReference type="Gene3D" id="3.30.70.270">
    <property type="match status" value="1"/>
</dbReference>
<comment type="caution">
    <text evidence="5">The sequence shown here is derived from an EMBL/GenBank/DDBJ whole genome shotgun (WGS) entry which is preliminary data.</text>
</comment>
<dbReference type="PANTHER" id="PTHR44757:SF2">
    <property type="entry name" value="BIOFILM ARCHITECTURE MAINTENANCE PROTEIN MBAA"/>
    <property type="match status" value="1"/>
</dbReference>
<dbReference type="EMBL" id="JANFAV010000003">
    <property type="protein sequence ID" value="MCW6534587.1"/>
    <property type="molecule type" value="Genomic_DNA"/>
</dbReference>
<dbReference type="SUPFAM" id="SSF55073">
    <property type="entry name" value="Nucleotide cyclase"/>
    <property type="match status" value="1"/>
</dbReference>
<dbReference type="PROSITE" id="PS50887">
    <property type="entry name" value="GGDEF"/>
    <property type="match status" value="1"/>
</dbReference>
<sequence length="691" mass="74871">MMTVIHHAAHDHNMWLVLLASLVCVGGAWWVFRLFARATVTTGLQRNAWLLLTTIAGGATMWCTHFIAMIGYQFHLPFKLNPLLAVLALAIAMAGAGAGFWVAGRRSPVAAFAGGAIVGLTIAAMHYTGMLAYHLYGTIVWDMNYLIASVLLSAAFAAAATRIAVVGTMPHQHTIAGALFALAIIAMHFTGMVAFRVEPAFNGIPAPNTQALVVLALGIASVGLTVVATGGASYMIDARTRADTFERIRHLAFNDSLTGLPNRASFHEHLGRELSRAHCDGAELAIVCIDLDRFKELNDVNGHAAGDTVLQTVGERMQSLLSEDNFVARLGGDEFAAVHRLRDEQSLSRFLENLWFALTGPVQLDSHSYLPGASIGVASYPHDAAAAEALLNNADLALYRAKSGRMEKICFYEAAVDDAVRIRRALANDLREAIAGDLLEVHYQVQTSIITGETKGFEALLRWNHPTRGAISPAEFVPLAERKGLILQLGEWVLRRACTDARSWNNDYSVAVNCSPLQFAHADLPRLVMSILVETGLPPRRLELELTESAIFADRERALRQLHQIKALGVSIALDDFGTGYSSLDVLRSFPFDRIKLDASFVRELEKSPQAVAMVRAILALGKSLDIPVLAEGVETRGQLMLLQQQGCDEAQGFLLGRPAGLAEVLKRMAHGVFASRNDSASTALRNSDAA</sequence>
<evidence type="ECO:0000259" key="2">
    <source>
        <dbReference type="PROSITE" id="PS50883"/>
    </source>
</evidence>
<evidence type="ECO:0000259" key="4">
    <source>
        <dbReference type="PROSITE" id="PS50924"/>
    </source>
</evidence>
<dbReference type="Gene3D" id="3.20.20.450">
    <property type="entry name" value="EAL domain"/>
    <property type="match status" value="1"/>
</dbReference>
<dbReference type="SMART" id="SM00267">
    <property type="entry name" value="GGDEF"/>
    <property type="match status" value="1"/>
</dbReference>
<keyword evidence="1" id="KW-0812">Transmembrane</keyword>
<dbReference type="NCBIfam" id="TIGR00254">
    <property type="entry name" value="GGDEF"/>
    <property type="match status" value="1"/>
</dbReference>
<feature type="transmembrane region" description="Helical" evidence="1">
    <location>
        <begin position="145"/>
        <end position="165"/>
    </location>
</feature>
<feature type="transmembrane region" description="Helical" evidence="1">
    <location>
        <begin position="15"/>
        <end position="36"/>
    </location>
</feature>
<dbReference type="SMART" id="SM00052">
    <property type="entry name" value="EAL"/>
    <property type="match status" value="1"/>
</dbReference>
<dbReference type="InterPro" id="IPR035919">
    <property type="entry name" value="EAL_sf"/>
</dbReference>
<feature type="transmembrane region" description="Helical" evidence="1">
    <location>
        <begin position="209"/>
        <end position="236"/>
    </location>
</feature>
<dbReference type="SUPFAM" id="SSF141868">
    <property type="entry name" value="EAL domain-like"/>
    <property type="match status" value="1"/>
</dbReference>
<dbReference type="InterPro" id="IPR005330">
    <property type="entry name" value="MHYT_dom"/>
</dbReference>
<dbReference type="InterPro" id="IPR029787">
    <property type="entry name" value="Nucleotide_cyclase"/>
</dbReference>
<reference evidence="5" key="1">
    <citation type="submission" date="2022-06" db="EMBL/GenBank/DDBJ databases">
        <title>Sphingomonas sp. nov. isolated from rhizosphere soil of tomato.</title>
        <authorList>
            <person name="Dong H."/>
            <person name="Gao R."/>
        </authorList>
    </citation>
    <scope>NUCLEOTIDE SEQUENCE</scope>
    <source>
        <strain evidence="5">MMSM24</strain>
    </source>
</reference>
<protein>
    <submittedName>
        <fullName evidence="5">EAL domain-containing protein</fullName>
    </submittedName>
</protein>
<feature type="transmembrane region" description="Helical" evidence="1">
    <location>
        <begin position="83"/>
        <end position="102"/>
    </location>
</feature>
<dbReference type="CDD" id="cd01949">
    <property type="entry name" value="GGDEF"/>
    <property type="match status" value="1"/>
</dbReference>
<name>A0AA42CQ70_9SPHN</name>
<dbReference type="Pfam" id="PF03707">
    <property type="entry name" value="MHYT"/>
    <property type="match status" value="3"/>
</dbReference>
<feature type="transmembrane region" description="Helical" evidence="1">
    <location>
        <begin position="48"/>
        <end position="71"/>
    </location>
</feature>
<dbReference type="InterPro" id="IPR001633">
    <property type="entry name" value="EAL_dom"/>
</dbReference>
<dbReference type="GO" id="GO:0016020">
    <property type="term" value="C:membrane"/>
    <property type="evidence" value="ECO:0007669"/>
    <property type="project" value="UniProtKB-UniRule"/>
</dbReference>
<dbReference type="PROSITE" id="PS50883">
    <property type="entry name" value="EAL"/>
    <property type="match status" value="1"/>
</dbReference>
<evidence type="ECO:0000313" key="5">
    <source>
        <dbReference type="EMBL" id="MCW6534587.1"/>
    </source>
</evidence>